<evidence type="ECO:0000313" key="6">
    <source>
        <dbReference type="EMBL" id="PEN17288.1"/>
    </source>
</evidence>
<dbReference type="GO" id="GO:0000976">
    <property type="term" value="F:transcription cis-regulatory region binding"/>
    <property type="evidence" value="ECO:0007669"/>
    <property type="project" value="TreeGrafter"/>
</dbReference>
<dbReference type="Proteomes" id="UP000219947">
    <property type="component" value="Unassembled WGS sequence"/>
</dbReference>
<comment type="caution">
    <text evidence="6">The sequence shown here is derived from an EMBL/GenBank/DDBJ whole genome shotgun (WGS) entry which is preliminary data.</text>
</comment>
<dbReference type="RefSeq" id="WP_098042460.1">
    <property type="nucleotide sequence ID" value="NZ_PDEV01000001.1"/>
</dbReference>
<dbReference type="GO" id="GO:0003700">
    <property type="term" value="F:DNA-binding transcription factor activity"/>
    <property type="evidence" value="ECO:0007669"/>
    <property type="project" value="TreeGrafter"/>
</dbReference>
<keyword evidence="4" id="KW-0804">Transcription</keyword>
<evidence type="ECO:0000313" key="7">
    <source>
        <dbReference type="Proteomes" id="UP000219947"/>
    </source>
</evidence>
<dbReference type="PANTHER" id="PTHR30146:SF95">
    <property type="entry name" value="RIBOSE OPERON REPRESSOR"/>
    <property type="match status" value="1"/>
</dbReference>
<dbReference type="PANTHER" id="PTHR30146">
    <property type="entry name" value="LACI-RELATED TRANSCRIPTIONAL REPRESSOR"/>
    <property type="match status" value="1"/>
</dbReference>
<proteinExistence type="predicted"/>
<keyword evidence="1" id="KW-0678">Repressor</keyword>
<dbReference type="InterPro" id="IPR000843">
    <property type="entry name" value="HTH_LacI"/>
</dbReference>
<evidence type="ECO:0000256" key="2">
    <source>
        <dbReference type="ARBA" id="ARBA00023015"/>
    </source>
</evidence>
<dbReference type="CDD" id="cd01392">
    <property type="entry name" value="HTH_LacI"/>
    <property type="match status" value="1"/>
</dbReference>
<reference evidence="6" key="1">
    <citation type="submission" date="2017-10" db="EMBL/GenBank/DDBJ databases">
        <title>Kefir isolates.</title>
        <authorList>
            <person name="Kim Y."/>
            <person name="Blasche S."/>
        </authorList>
    </citation>
    <scope>NUCLEOTIDE SEQUENCE [LARGE SCALE GENOMIC DNA]</scope>
    <source>
        <strain evidence="6">OG2-2</strain>
    </source>
</reference>
<dbReference type="CDD" id="cd06291">
    <property type="entry name" value="PBP1_Qymf-like"/>
    <property type="match status" value="1"/>
</dbReference>
<dbReference type="PROSITE" id="PS50932">
    <property type="entry name" value="HTH_LACI_2"/>
    <property type="match status" value="1"/>
</dbReference>
<evidence type="ECO:0000256" key="3">
    <source>
        <dbReference type="ARBA" id="ARBA00023125"/>
    </source>
</evidence>
<gene>
    <name evidence="6" type="ORF">CRM92_04555</name>
</gene>
<evidence type="ECO:0000256" key="4">
    <source>
        <dbReference type="ARBA" id="ARBA00023163"/>
    </source>
</evidence>
<dbReference type="SMART" id="SM00354">
    <property type="entry name" value="HTH_LACI"/>
    <property type="match status" value="1"/>
</dbReference>
<dbReference type="AlphaFoldDB" id="A0A2A8D9M0"/>
<sequence length="340" mass="37423">MAQPKLGDVAARAGVSPTTVSRVLNNRGYLSQKTRDKVFAAIRELGYRPNAIARSLQERRSHIIGLIFPTVAHPFYGEMVYRLESRLANAGYRVILCNSDEQPELEHRYLDMLFAHQVDGIITGSHSQAVAQLPQVQAPLVAIDRPETGPYPNIRSDNYAGTRQATEHLIGTGARRILHITSTLSEQNLRQRGYADALTAAGLSPDFLELGFHESSEHQRNMLYEYLDAHRGAQPVEAVFASNDTYASLALAWAQSRRVQVPEEFQVIGFDGTDTVHTLLPELASVVQPIEALAERAVRRLTEAIAAETEEDAEPADARGGEDILPVTLRLGGTVRPARG</sequence>
<organism evidence="6 7">
    <name type="scientific">Rothia dentocariosa</name>
    <dbReference type="NCBI Taxonomy" id="2047"/>
    <lineage>
        <taxon>Bacteria</taxon>
        <taxon>Bacillati</taxon>
        <taxon>Actinomycetota</taxon>
        <taxon>Actinomycetes</taxon>
        <taxon>Micrococcales</taxon>
        <taxon>Micrococcaceae</taxon>
        <taxon>Rothia</taxon>
    </lineage>
</organism>
<feature type="domain" description="HTH lacI-type" evidence="5">
    <location>
        <begin position="4"/>
        <end position="58"/>
    </location>
</feature>
<keyword evidence="3" id="KW-0238">DNA-binding</keyword>
<keyword evidence="2" id="KW-0805">Transcription regulation</keyword>
<dbReference type="Pfam" id="PF13377">
    <property type="entry name" value="Peripla_BP_3"/>
    <property type="match status" value="1"/>
</dbReference>
<dbReference type="InterPro" id="IPR028082">
    <property type="entry name" value="Peripla_BP_I"/>
</dbReference>
<keyword evidence="7" id="KW-1185">Reference proteome</keyword>
<dbReference type="PROSITE" id="PS00356">
    <property type="entry name" value="HTH_LACI_1"/>
    <property type="match status" value="1"/>
</dbReference>
<dbReference type="SUPFAM" id="SSF53822">
    <property type="entry name" value="Periplasmic binding protein-like I"/>
    <property type="match status" value="1"/>
</dbReference>
<dbReference type="Gene3D" id="3.40.50.2300">
    <property type="match status" value="2"/>
</dbReference>
<dbReference type="Gene3D" id="1.10.260.40">
    <property type="entry name" value="lambda repressor-like DNA-binding domains"/>
    <property type="match status" value="1"/>
</dbReference>
<dbReference type="Pfam" id="PF00356">
    <property type="entry name" value="LacI"/>
    <property type="match status" value="1"/>
</dbReference>
<evidence type="ECO:0000259" key="5">
    <source>
        <dbReference type="PROSITE" id="PS50932"/>
    </source>
</evidence>
<dbReference type="SUPFAM" id="SSF47413">
    <property type="entry name" value="lambda repressor-like DNA-binding domains"/>
    <property type="match status" value="1"/>
</dbReference>
<evidence type="ECO:0000256" key="1">
    <source>
        <dbReference type="ARBA" id="ARBA00022491"/>
    </source>
</evidence>
<dbReference type="InterPro" id="IPR010982">
    <property type="entry name" value="Lambda_DNA-bd_dom_sf"/>
</dbReference>
<protein>
    <submittedName>
        <fullName evidence="6">Transcriptional regulator</fullName>
    </submittedName>
</protein>
<name>A0A2A8D9M0_9MICC</name>
<dbReference type="InterPro" id="IPR046335">
    <property type="entry name" value="LacI/GalR-like_sensor"/>
</dbReference>
<dbReference type="EMBL" id="PDEV01000001">
    <property type="protein sequence ID" value="PEN17288.1"/>
    <property type="molecule type" value="Genomic_DNA"/>
</dbReference>
<accession>A0A2A8D9M0</accession>